<organism evidence="2 3">
    <name type="scientific">Zopfia rhizophila CBS 207.26</name>
    <dbReference type="NCBI Taxonomy" id="1314779"/>
    <lineage>
        <taxon>Eukaryota</taxon>
        <taxon>Fungi</taxon>
        <taxon>Dikarya</taxon>
        <taxon>Ascomycota</taxon>
        <taxon>Pezizomycotina</taxon>
        <taxon>Dothideomycetes</taxon>
        <taxon>Dothideomycetes incertae sedis</taxon>
        <taxon>Zopfiaceae</taxon>
        <taxon>Zopfia</taxon>
    </lineage>
</organism>
<accession>A0A6A6E2K2</accession>
<dbReference type="PANTHER" id="PTHR33112:SF16">
    <property type="entry name" value="HETEROKARYON INCOMPATIBILITY DOMAIN-CONTAINING PROTEIN"/>
    <property type="match status" value="1"/>
</dbReference>
<evidence type="ECO:0000313" key="3">
    <source>
        <dbReference type="Proteomes" id="UP000800200"/>
    </source>
</evidence>
<evidence type="ECO:0000259" key="1">
    <source>
        <dbReference type="Pfam" id="PF06985"/>
    </source>
</evidence>
<dbReference type="EMBL" id="ML994639">
    <property type="protein sequence ID" value="KAF2184136.1"/>
    <property type="molecule type" value="Genomic_DNA"/>
</dbReference>
<gene>
    <name evidence="2" type="ORF">K469DRAFT_540496</name>
</gene>
<name>A0A6A6E2K2_9PEZI</name>
<sequence length="128" mass="14585">TFRDAVHVIRCLQIPYLWIDALCIVQGDKKDWAFEAERMADYYGNATITIAATRASDGEAGCFVDRNIFLARPCRLNWHHSKQGALNPEKGAVFACYSPYGAPLRDPQETRSLPLYQRGWTFQEELLS</sequence>
<feature type="domain" description="Heterokaryon incompatibility" evidence="1">
    <location>
        <begin position="1"/>
        <end position="124"/>
    </location>
</feature>
<dbReference type="AlphaFoldDB" id="A0A6A6E2K2"/>
<evidence type="ECO:0000313" key="2">
    <source>
        <dbReference type="EMBL" id="KAF2184136.1"/>
    </source>
</evidence>
<feature type="non-terminal residue" evidence="2">
    <location>
        <position position="1"/>
    </location>
</feature>
<dbReference type="Pfam" id="PF06985">
    <property type="entry name" value="HET"/>
    <property type="match status" value="1"/>
</dbReference>
<dbReference type="InterPro" id="IPR010730">
    <property type="entry name" value="HET"/>
</dbReference>
<dbReference type="OrthoDB" id="2958217at2759"/>
<feature type="non-terminal residue" evidence="2">
    <location>
        <position position="128"/>
    </location>
</feature>
<reference evidence="2" key="1">
    <citation type="journal article" date="2020" name="Stud. Mycol.">
        <title>101 Dothideomycetes genomes: a test case for predicting lifestyles and emergence of pathogens.</title>
        <authorList>
            <person name="Haridas S."/>
            <person name="Albert R."/>
            <person name="Binder M."/>
            <person name="Bloem J."/>
            <person name="Labutti K."/>
            <person name="Salamov A."/>
            <person name="Andreopoulos B."/>
            <person name="Baker S."/>
            <person name="Barry K."/>
            <person name="Bills G."/>
            <person name="Bluhm B."/>
            <person name="Cannon C."/>
            <person name="Castanera R."/>
            <person name="Culley D."/>
            <person name="Daum C."/>
            <person name="Ezra D."/>
            <person name="Gonzalez J."/>
            <person name="Henrissat B."/>
            <person name="Kuo A."/>
            <person name="Liang C."/>
            <person name="Lipzen A."/>
            <person name="Lutzoni F."/>
            <person name="Magnuson J."/>
            <person name="Mondo S."/>
            <person name="Nolan M."/>
            <person name="Ohm R."/>
            <person name="Pangilinan J."/>
            <person name="Park H.-J."/>
            <person name="Ramirez L."/>
            <person name="Alfaro M."/>
            <person name="Sun H."/>
            <person name="Tritt A."/>
            <person name="Yoshinaga Y."/>
            <person name="Zwiers L.-H."/>
            <person name="Turgeon B."/>
            <person name="Goodwin S."/>
            <person name="Spatafora J."/>
            <person name="Crous P."/>
            <person name="Grigoriev I."/>
        </authorList>
    </citation>
    <scope>NUCLEOTIDE SEQUENCE</scope>
    <source>
        <strain evidence="2">CBS 207.26</strain>
    </source>
</reference>
<protein>
    <recommendedName>
        <fullName evidence="1">Heterokaryon incompatibility domain-containing protein</fullName>
    </recommendedName>
</protein>
<keyword evidence="3" id="KW-1185">Reference proteome</keyword>
<dbReference type="PANTHER" id="PTHR33112">
    <property type="entry name" value="DOMAIN PROTEIN, PUTATIVE-RELATED"/>
    <property type="match status" value="1"/>
</dbReference>
<dbReference type="Proteomes" id="UP000800200">
    <property type="component" value="Unassembled WGS sequence"/>
</dbReference>
<proteinExistence type="predicted"/>